<sequence length="308" mass="33853">MCESQCFIDEQSTTPMKAISAYKLRVCHLQAPADHPNFPTCNFSPYRRFRKTTDNCFPDSGDPSWVTYTESKHVEYFVKQHLRSLRRQRTNVSREHEVDPCFPDPSFLHPELVDLTGLVPTCPQRKLDGSQGPPVLVRYRRSGWLGNYYKIAVGDAIIFCFTGGWLVGEISTGAAYPFDSGGPGDAPPFLEKADAATRASFVAVLQANQNKPESQVNAAVNKWASAQSPAIKLAYTKFRDEVNKHEAAHRAAVAAFSPAARAADAKLNQISAQQGLSPQSMHAKIESFIGSLDASVRKEIMAAMGGSQ</sequence>
<dbReference type="Proteomes" id="UP000005239">
    <property type="component" value="Unassembled WGS sequence"/>
</dbReference>
<protein>
    <submittedName>
        <fullName evidence="2">DUF148 domain-containing protein</fullName>
    </submittedName>
</protein>
<reference evidence="2" key="2">
    <citation type="submission" date="2022-06" db="UniProtKB">
        <authorList>
            <consortium name="EnsemblMetazoa"/>
        </authorList>
    </citation>
    <scope>IDENTIFICATION</scope>
    <source>
        <strain evidence="2">PS312</strain>
    </source>
</reference>
<evidence type="ECO:0000313" key="3">
    <source>
        <dbReference type="Proteomes" id="UP000005239"/>
    </source>
</evidence>
<dbReference type="InterPro" id="IPR003677">
    <property type="entry name" value="ANIS5_cation-bd"/>
</dbReference>
<keyword evidence="3" id="KW-1185">Reference proteome</keyword>
<dbReference type="AlphaFoldDB" id="A0A8R1UAS0"/>
<name>A0A8R1UAS0_PRIPA</name>
<feature type="domain" description="SXP/RAL-2 family protein Ani s 5-like cation-binding" evidence="1">
    <location>
        <begin position="198"/>
        <end position="296"/>
    </location>
</feature>
<dbReference type="InterPro" id="IPR052823">
    <property type="entry name" value="SXP/RAL-2_related"/>
</dbReference>
<organism evidence="2 3">
    <name type="scientific">Pristionchus pacificus</name>
    <name type="common">Parasitic nematode worm</name>
    <dbReference type="NCBI Taxonomy" id="54126"/>
    <lineage>
        <taxon>Eukaryota</taxon>
        <taxon>Metazoa</taxon>
        <taxon>Ecdysozoa</taxon>
        <taxon>Nematoda</taxon>
        <taxon>Chromadorea</taxon>
        <taxon>Rhabditida</taxon>
        <taxon>Rhabditina</taxon>
        <taxon>Diplogasteromorpha</taxon>
        <taxon>Diplogasteroidea</taxon>
        <taxon>Neodiplogasteridae</taxon>
        <taxon>Pristionchus</taxon>
    </lineage>
</organism>
<gene>
    <name evidence="2" type="primary">WBGene00106082</name>
</gene>
<dbReference type="PANTHER" id="PTHR21593">
    <property type="entry name" value="PRION-LIKE- Q/N-RICH -DOMAIN-BEARING PROTEIN PROTEIN"/>
    <property type="match status" value="1"/>
</dbReference>
<dbReference type="PANTHER" id="PTHR21593:SF36">
    <property type="entry name" value="DUF148 DOMAIN-CONTAINING PROTEIN-RELATED"/>
    <property type="match status" value="1"/>
</dbReference>
<dbReference type="EnsemblMetazoa" id="PPA16528.1">
    <property type="protein sequence ID" value="PPA16528.1"/>
    <property type="gene ID" value="WBGene00106082"/>
</dbReference>
<accession>A0A8R1UAS0</accession>
<dbReference type="Pfam" id="PF02520">
    <property type="entry name" value="ANIS5_cation-bd"/>
    <property type="match status" value="1"/>
</dbReference>
<evidence type="ECO:0000313" key="2">
    <source>
        <dbReference type="EnsemblMetazoa" id="PPA16528.1"/>
    </source>
</evidence>
<proteinExistence type="predicted"/>
<reference evidence="3" key="1">
    <citation type="journal article" date="2008" name="Nat. Genet.">
        <title>The Pristionchus pacificus genome provides a unique perspective on nematode lifestyle and parasitism.</title>
        <authorList>
            <person name="Dieterich C."/>
            <person name="Clifton S.W."/>
            <person name="Schuster L.N."/>
            <person name="Chinwalla A."/>
            <person name="Delehaunty K."/>
            <person name="Dinkelacker I."/>
            <person name="Fulton L."/>
            <person name="Fulton R."/>
            <person name="Godfrey J."/>
            <person name="Minx P."/>
            <person name="Mitreva M."/>
            <person name="Roeseler W."/>
            <person name="Tian H."/>
            <person name="Witte H."/>
            <person name="Yang S.P."/>
            <person name="Wilson R.K."/>
            <person name="Sommer R.J."/>
        </authorList>
    </citation>
    <scope>NUCLEOTIDE SEQUENCE [LARGE SCALE GENOMIC DNA]</scope>
    <source>
        <strain evidence="3">PS312</strain>
    </source>
</reference>
<evidence type="ECO:0000259" key="1">
    <source>
        <dbReference type="Pfam" id="PF02520"/>
    </source>
</evidence>